<organism evidence="1 2">
    <name type="scientific">[Eubacterium] siraeum V10Sc8a</name>
    <dbReference type="NCBI Taxonomy" id="717961"/>
    <lineage>
        <taxon>Bacteria</taxon>
        <taxon>Bacillati</taxon>
        <taxon>Bacillota</taxon>
        <taxon>Clostridia</taxon>
        <taxon>Eubacteriales</taxon>
        <taxon>Oscillospiraceae</taxon>
        <taxon>Oscillospiraceae incertae sedis</taxon>
    </lineage>
</organism>
<evidence type="ECO:0000313" key="2">
    <source>
        <dbReference type="Proteomes" id="UP000007050"/>
    </source>
</evidence>
<proteinExistence type="predicted"/>
<dbReference type="Proteomes" id="UP000007050">
    <property type="component" value="Chromosome"/>
</dbReference>
<accession>D4MHP7</accession>
<dbReference type="KEGG" id="esr:ES1_00610"/>
<reference evidence="1 2" key="2">
    <citation type="submission" date="2010-03" db="EMBL/GenBank/DDBJ databases">
        <authorList>
            <person name="Pajon A."/>
        </authorList>
    </citation>
    <scope>NUCLEOTIDE SEQUENCE [LARGE SCALE GENOMIC DNA]</scope>
    <source>
        <strain evidence="1 2">V10Sc8a</strain>
    </source>
</reference>
<gene>
    <name evidence="1" type="ORF">ES1_00610</name>
</gene>
<dbReference type="AlphaFoldDB" id="D4MHP7"/>
<reference evidence="1 2" key="1">
    <citation type="submission" date="2010-03" db="EMBL/GenBank/DDBJ databases">
        <title>The genome sequence of Eubacterium siraeum V10Sc8a.</title>
        <authorList>
            <consortium name="metaHIT consortium -- http://www.metahit.eu/"/>
            <person name="Pajon A."/>
            <person name="Turner K."/>
            <person name="Parkhill J."/>
            <person name="Duncan S."/>
            <person name="Flint H."/>
        </authorList>
    </citation>
    <scope>NUCLEOTIDE SEQUENCE [LARGE SCALE GENOMIC DNA]</scope>
    <source>
        <strain evidence="1 2">V10Sc8a</strain>
    </source>
</reference>
<dbReference type="EMBL" id="FP929059">
    <property type="protein sequence ID" value="CBL33280.1"/>
    <property type="molecule type" value="Genomic_DNA"/>
</dbReference>
<dbReference type="BioCyc" id="ESIR717961:G136L-42-MONOMER"/>
<dbReference type="HOGENOM" id="CLU_3396594_0_0_9"/>
<sequence length="31" mass="3607">MTNTNLTSEKLCDILVKVCIYIQMRFSLPMT</sequence>
<protein>
    <submittedName>
        <fullName evidence="1">Uncharacterized protein</fullName>
    </submittedName>
</protein>
<evidence type="ECO:0000313" key="1">
    <source>
        <dbReference type="EMBL" id="CBL33280.1"/>
    </source>
</evidence>
<name>D4MHP7_9FIRM</name>
<dbReference type="PATRIC" id="fig|717961.3.peg.507"/>